<evidence type="ECO:0000256" key="3">
    <source>
        <dbReference type="ARBA" id="ARBA00022737"/>
    </source>
</evidence>
<keyword evidence="4 9" id="KW-0106">Calcium</keyword>
<dbReference type="EMBL" id="CAJNRG010000009">
    <property type="protein sequence ID" value="CAF1938728.1"/>
    <property type="molecule type" value="Genomic_DNA"/>
</dbReference>
<feature type="region of interest" description="Disordered" evidence="10">
    <location>
        <begin position="911"/>
        <end position="957"/>
    </location>
</feature>
<dbReference type="CDD" id="cd11304">
    <property type="entry name" value="Cadherin_repeat"/>
    <property type="match status" value="5"/>
</dbReference>
<dbReference type="PROSITE" id="PS00232">
    <property type="entry name" value="CADHERIN_1"/>
    <property type="match status" value="2"/>
</dbReference>
<dbReference type="SUPFAM" id="SSF53383">
    <property type="entry name" value="PLP-dependent transferases"/>
    <property type="match status" value="1"/>
</dbReference>
<feature type="region of interest" description="Disordered" evidence="10">
    <location>
        <begin position="1006"/>
        <end position="1036"/>
    </location>
</feature>
<dbReference type="InterPro" id="IPR013164">
    <property type="entry name" value="Cadherin_N"/>
</dbReference>
<dbReference type="SMART" id="SM00112">
    <property type="entry name" value="CA"/>
    <property type="match status" value="7"/>
</dbReference>
<name>A0A816LGL3_9BILA</name>
<dbReference type="InterPro" id="IPR020894">
    <property type="entry name" value="Cadherin_CS"/>
</dbReference>
<feature type="signal peptide" evidence="12">
    <location>
        <begin position="1"/>
        <end position="20"/>
    </location>
</feature>
<reference evidence="14" key="1">
    <citation type="submission" date="2021-02" db="EMBL/GenBank/DDBJ databases">
        <authorList>
            <person name="Nowell W R."/>
        </authorList>
    </citation>
    <scope>NUCLEOTIDE SEQUENCE</scope>
</reference>
<dbReference type="InterPro" id="IPR015422">
    <property type="entry name" value="PyrdxlP-dep_Trfase_small"/>
</dbReference>
<evidence type="ECO:0000256" key="9">
    <source>
        <dbReference type="PROSITE-ProRule" id="PRU00043"/>
    </source>
</evidence>
<feature type="domain" description="Cadherin" evidence="13">
    <location>
        <begin position="130"/>
        <end position="239"/>
    </location>
</feature>
<comment type="subcellular location">
    <subcellularLocation>
        <location evidence="1">Membrane</location>
        <topology evidence="1">Single-pass membrane protein</topology>
    </subcellularLocation>
</comment>
<accession>A0A816LGL3</accession>
<dbReference type="GO" id="GO:0007156">
    <property type="term" value="P:homophilic cell adhesion via plasma membrane adhesion molecules"/>
    <property type="evidence" value="ECO:0007669"/>
    <property type="project" value="InterPro"/>
</dbReference>
<evidence type="ECO:0000313" key="15">
    <source>
        <dbReference type="Proteomes" id="UP000663887"/>
    </source>
</evidence>
<protein>
    <recommendedName>
        <fullName evidence="13">Cadherin domain-containing protein</fullName>
    </recommendedName>
</protein>
<keyword evidence="8" id="KW-0325">Glycoprotein</keyword>
<organism evidence="14 15">
    <name type="scientific">Rotaria magnacalcarata</name>
    <dbReference type="NCBI Taxonomy" id="392030"/>
    <lineage>
        <taxon>Eukaryota</taxon>
        <taxon>Metazoa</taxon>
        <taxon>Spiralia</taxon>
        <taxon>Gnathifera</taxon>
        <taxon>Rotifera</taxon>
        <taxon>Eurotatoria</taxon>
        <taxon>Bdelloidea</taxon>
        <taxon>Philodinida</taxon>
        <taxon>Philodinidae</taxon>
        <taxon>Rotaria</taxon>
    </lineage>
</organism>
<dbReference type="Gene3D" id="3.90.1150.10">
    <property type="entry name" value="Aspartate Aminotransferase, domain 1"/>
    <property type="match status" value="1"/>
</dbReference>
<dbReference type="GO" id="GO:0005886">
    <property type="term" value="C:plasma membrane"/>
    <property type="evidence" value="ECO:0007669"/>
    <property type="project" value="InterPro"/>
</dbReference>
<feature type="domain" description="Cadherin" evidence="13">
    <location>
        <begin position="357"/>
        <end position="469"/>
    </location>
</feature>
<dbReference type="FunFam" id="2.60.40.60:FF:000002">
    <property type="entry name" value="Protocadherin alpha 2"/>
    <property type="match status" value="1"/>
</dbReference>
<evidence type="ECO:0000256" key="11">
    <source>
        <dbReference type="SAM" id="Phobius"/>
    </source>
</evidence>
<dbReference type="PRINTS" id="PR00205">
    <property type="entry name" value="CADHERIN"/>
</dbReference>
<dbReference type="Gene3D" id="2.60.40.60">
    <property type="entry name" value="Cadherins"/>
    <property type="match status" value="7"/>
</dbReference>
<evidence type="ECO:0000256" key="8">
    <source>
        <dbReference type="ARBA" id="ARBA00023180"/>
    </source>
</evidence>
<dbReference type="InterPro" id="IPR015424">
    <property type="entry name" value="PyrdxlP-dep_Trfase"/>
</dbReference>
<evidence type="ECO:0000256" key="12">
    <source>
        <dbReference type="SAM" id="SignalP"/>
    </source>
</evidence>
<dbReference type="PANTHER" id="PTHR24028">
    <property type="entry name" value="CADHERIN-87A"/>
    <property type="match status" value="1"/>
</dbReference>
<dbReference type="SUPFAM" id="SSF49313">
    <property type="entry name" value="Cadherin-like"/>
    <property type="match status" value="7"/>
</dbReference>
<feature type="domain" description="Cadherin" evidence="13">
    <location>
        <begin position="576"/>
        <end position="675"/>
    </location>
</feature>
<proteinExistence type="predicted"/>
<feature type="domain" description="Cadherin" evidence="13">
    <location>
        <begin position="240"/>
        <end position="346"/>
    </location>
</feature>
<feature type="compositionally biased region" description="Polar residues" evidence="10">
    <location>
        <begin position="911"/>
        <end position="931"/>
    </location>
</feature>
<dbReference type="Proteomes" id="UP000663887">
    <property type="component" value="Unassembled WGS sequence"/>
</dbReference>
<feature type="domain" description="Cadherin" evidence="13">
    <location>
        <begin position="470"/>
        <end position="575"/>
    </location>
</feature>
<gene>
    <name evidence="14" type="ORF">XDN619_LOCUS227</name>
</gene>
<keyword evidence="12" id="KW-0732">Signal</keyword>
<dbReference type="Pfam" id="PF00028">
    <property type="entry name" value="Cadherin"/>
    <property type="match status" value="3"/>
</dbReference>
<keyword evidence="3" id="KW-0677">Repeat</keyword>
<comment type="caution">
    <text evidence="14">The sequence shown here is derived from an EMBL/GenBank/DDBJ whole genome shotgun (WGS) entry which is preliminary data.</text>
</comment>
<dbReference type="GO" id="GO:0005509">
    <property type="term" value="F:calcium ion binding"/>
    <property type="evidence" value="ECO:0007669"/>
    <property type="project" value="UniProtKB-UniRule"/>
</dbReference>
<keyword evidence="6 11" id="KW-1133">Transmembrane helix</keyword>
<feature type="domain" description="Cadherin" evidence="13">
    <location>
        <begin position="22"/>
        <end position="127"/>
    </location>
</feature>
<dbReference type="AlphaFoldDB" id="A0A816LGL3"/>
<evidence type="ECO:0000256" key="2">
    <source>
        <dbReference type="ARBA" id="ARBA00022692"/>
    </source>
</evidence>
<feature type="transmembrane region" description="Helical" evidence="11">
    <location>
        <begin position="806"/>
        <end position="831"/>
    </location>
</feature>
<dbReference type="PANTHER" id="PTHR24028:SF146">
    <property type="entry name" value="CADHERIN 96CB, ISOFORM D-RELATED"/>
    <property type="match status" value="1"/>
</dbReference>
<dbReference type="FunFam" id="2.60.40.60:FF:000020">
    <property type="entry name" value="Dachsous cadherin-related 1b"/>
    <property type="match status" value="1"/>
</dbReference>
<keyword evidence="7 11" id="KW-0472">Membrane</keyword>
<evidence type="ECO:0000256" key="1">
    <source>
        <dbReference type="ARBA" id="ARBA00004167"/>
    </source>
</evidence>
<evidence type="ECO:0000256" key="6">
    <source>
        <dbReference type="ARBA" id="ARBA00022989"/>
    </source>
</evidence>
<evidence type="ECO:0000256" key="7">
    <source>
        <dbReference type="ARBA" id="ARBA00023136"/>
    </source>
</evidence>
<keyword evidence="5" id="KW-0130">Cell adhesion</keyword>
<feature type="domain" description="Cadherin" evidence="13">
    <location>
        <begin position="695"/>
        <end position="785"/>
    </location>
</feature>
<evidence type="ECO:0000259" key="13">
    <source>
        <dbReference type="PROSITE" id="PS50268"/>
    </source>
</evidence>
<evidence type="ECO:0000256" key="4">
    <source>
        <dbReference type="ARBA" id="ARBA00022837"/>
    </source>
</evidence>
<feature type="chain" id="PRO_5032326653" description="Cadherin domain-containing protein" evidence="12">
    <location>
        <begin position="21"/>
        <end position="1242"/>
    </location>
</feature>
<sequence>MMKTSFLVLFILLHFSNILCDPIELSEIIIPEHTAIGHLLLTIHPSIAKEKYSYRFVNNNYREIQQYFSLNSSTGQLHIANDIDREKICTHRHNKCKFLLKIFELFDEKLYHIPILIDDINDHRPLFPYESSIIQLHISENSPPYQSKLFIQQAYDRDQIDNQKQLKYQLKTIDETFPFRLETNIDISNRLALVLTQPLDREFIDTYNCTLHVTDTADHDEHLYITIIIDDVNDQSPIFESEIYSVELSENIPINTTILRVQAYDNDIGLNGEIIYDFIDASKQYANTFSLDKQTGLIRLRSSVDYEQRSSYIFYVEARDCGNEPRSSQTLVNITILDVNDCAPKISFRFLPEIIYTPSKFLVEISENYPMDKFFAQILVTDDDSDYRGQARLWFETIDAYKEKDLSFYLYQLDNSTYFFNRTKPFDFEMQQSHRLIFHAQDFDRKNPLATNQILTINVLDENDNHPKFPNAFYHLKLNENNLANTFLIQIEAFDPDSGENGRLTYEIETNDTSLPFNIDSNTGMLYCSKSLDREKRDQYDFQIIARDHGSPLSLSSKISILIDVDDLNDHRPKFEYEKYEFSIEENSYPSKLIGIIRAYDLDLNTKLIYYIENDKQHRYPFFINQNGQLSLRSFIDREIQDLYVLNITVSDNYFKTTVPVIIKVLDINDCIPTWNKPSENNTILMINKDRIGLGTSIVTIEAIDRDDKMNGNGFISYSIENIDPSNDEFLTLTNTGELILNSTPPIGRYRVLIKAKDNGELIQYSSLMQFYLLIGDNNTNGSIFFDLNNDLNIFKLNSLSTTKRVFLLSTFFISIAIILAFIVCMILIIICRYRRQKYLYYIKCKAAQAGTNSSSPTMTIVENRLTTLDEKNSSSNSSKLSLENLHQKRLIDHSSSPSYTGANIYTQNHHHQISSTLKPTQTTSDYYSNSSKHEEDVDEWTDEQQQQQQQGSIIDNNNEWSIEKILYPDWLYKNCSTATAITTITPRKNLNTSTFMDFNSYRTLETNGSTTSNSSNGRRTMSSSLTSNGQPSPKQVRFGCQQQIDEQTRSSYPHLSSTIIKQLRTASLLVEQTRLAILITQTIDLISESIQAEFLGYNDSESNVMGKMNFFVSTEYFSRLPELSHRSAIFGKIIQDAERNIREILIYVANKIFDWIKRQGGVKMMNQLSDIKSSLVYETIDQSHGFYVNSINRKYLSRVNIPFRIVRNGQPDERLESLFIHQAIQSNMIELNGIGLLVVFE</sequence>
<dbReference type="InterPro" id="IPR015919">
    <property type="entry name" value="Cadherin-like_sf"/>
</dbReference>
<feature type="compositionally biased region" description="Low complexity" evidence="10">
    <location>
        <begin position="1007"/>
        <end position="1025"/>
    </location>
</feature>
<dbReference type="Pfam" id="PF08266">
    <property type="entry name" value="Cadherin_2"/>
    <property type="match status" value="1"/>
</dbReference>
<evidence type="ECO:0000313" key="14">
    <source>
        <dbReference type="EMBL" id="CAF1938728.1"/>
    </source>
</evidence>
<keyword evidence="2 11" id="KW-0812">Transmembrane</keyword>
<dbReference type="InterPro" id="IPR050174">
    <property type="entry name" value="Protocadherin/Cadherin-CA"/>
</dbReference>
<dbReference type="InterPro" id="IPR002126">
    <property type="entry name" value="Cadherin-like_dom"/>
</dbReference>
<evidence type="ECO:0000256" key="10">
    <source>
        <dbReference type="SAM" id="MobiDB-lite"/>
    </source>
</evidence>
<evidence type="ECO:0000256" key="5">
    <source>
        <dbReference type="ARBA" id="ARBA00022889"/>
    </source>
</evidence>
<dbReference type="PROSITE" id="PS50268">
    <property type="entry name" value="CADHERIN_2"/>
    <property type="match status" value="7"/>
</dbReference>